<keyword evidence="5" id="KW-1185">Reference proteome</keyword>
<proteinExistence type="inferred from homology"/>
<dbReference type="SUPFAM" id="SSF100939">
    <property type="entry name" value="SPOC domain-like"/>
    <property type="match status" value="1"/>
</dbReference>
<keyword evidence="1 2" id="KW-0238">DNA-binding</keyword>
<dbReference type="Proteomes" id="UP000306918">
    <property type="component" value="Unassembled WGS sequence"/>
</dbReference>
<gene>
    <name evidence="2" type="primary">ku</name>
    <name evidence="4" type="ORF">FAM09_02935</name>
</gene>
<comment type="function">
    <text evidence="2">With LigD forms a non-homologous end joining (NHEJ) DNA repair enzyme, which repairs dsDNA breaks with reduced fidelity. Binds linear dsDNA with 5'- and 3'- overhangs but not closed circular dsDNA nor ssDNA. Recruits and stimulates the ligase activity of LigD.</text>
</comment>
<dbReference type="PANTHER" id="PTHR41251:SF1">
    <property type="entry name" value="NON-HOMOLOGOUS END JOINING PROTEIN KU"/>
    <property type="match status" value="1"/>
</dbReference>
<dbReference type="PANTHER" id="PTHR41251">
    <property type="entry name" value="NON-HOMOLOGOUS END JOINING PROTEIN KU"/>
    <property type="match status" value="1"/>
</dbReference>
<protein>
    <recommendedName>
        <fullName evidence="2">Non-homologous end joining protein Ku</fullName>
    </recommendedName>
</protein>
<keyword evidence="2" id="KW-0234">DNA repair</keyword>
<comment type="similarity">
    <text evidence="2">Belongs to the prokaryotic Ku family.</text>
</comment>
<keyword evidence="2" id="KW-0227">DNA damage</keyword>
<dbReference type="EMBL" id="STFF01000001">
    <property type="protein sequence ID" value="THU41088.1"/>
    <property type="molecule type" value="Genomic_DNA"/>
</dbReference>
<dbReference type="HAMAP" id="MF_01875">
    <property type="entry name" value="Prokaryotic_Ku"/>
    <property type="match status" value="1"/>
</dbReference>
<dbReference type="Pfam" id="PF02735">
    <property type="entry name" value="Ku"/>
    <property type="match status" value="1"/>
</dbReference>
<dbReference type="GO" id="GO:0003690">
    <property type="term" value="F:double-stranded DNA binding"/>
    <property type="evidence" value="ECO:0007669"/>
    <property type="project" value="UniProtKB-UniRule"/>
</dbReference>
<accession>A0A4S8HZ20</accession>
<dbReference type="InterPro" id="IPR016194">
    <property type="entry name" value="SPOC-like_C_dom_sf"/>
</dbReference>
<comment type="subunit">
    <text evidence="2">Homodimer. Interacts with LigD.</text>
</comment>
<evidence type="ECO:0000259" key="3">
    <source>
        <dbReference type="SMART" id="SM00559"/>
    </source>
</evidence>
<name>A0A4S8HZ20_9BACT</name>
<feature type="domain" description="Ku" evidence="3">
    <location>
        <begin position="52"/>
        <end position="179"/>
    </location>
</feature>
<dbReference type="GO" id="GO:0006303">
    <property type="term" value="P:double-strand break repair via nonhomologous end joining"/>
    <property type="evidence" value="ECO:0007669"/>
    <property type="project" value="UniProtKB-UniRule"/>
</dbReference>
<sequence>MRSMWNGSLGFGLVNIPVRMYLATEESRISFVQLDKKDHARVRYKKVNEVTGKELQQEDIVRGYPMNNTYVIVDDADLQKAAPEKVDHIDIVQFVNENEINALYYENHYFLEPDKVGAKAYILIRDALTLEGKAAIGRLVFHGKEWLCLIKPLRKVLALHKLRFSDEIRSEAGLVIPDAAIKNDELKMASLLIAQLSRPFKAEEYTDTYSAKVLEVIEAKARGKSKGKQLKIVHTATTDDLMEKLKASLHVKRKKAS</sequence>
<dbReference type="Gene3D" id="2.40.290.10">
    <property type="match status" value="1"/>
</dbReference>
<dbReference type="PIRSF" id="PIRSF006493">
    <property type="entry name" value="Prok_Ku"/>
    <property type="match status" value="1"/>
</dbReference>
<dbReference type="OrthoDB" id="9795084at2"/>
<keyword evidence="2" id="KW-0233">DNA recombination</keyword>
<dbReference type="InterPro" id="IPR006164">
    <property type="entry name" value="DNA_bd_Ku70/Ku80"/>
</dbReference>
<organism evidence="4 5">
    <name type="scientific">Niastella caeni</name>
    <dbReference type="NCBI Taxonomy" id="2569763"/>
    <lineage>
        <taxon>Bacteria</taxon>
        <taxon>Pseudomonadati</taxon>
        <taxon>Bacteroidota</taxon>
        <taxon>Chitinophagia</taxon>
        <taxon>Chitinophagales</taxon>
        <taxon>Chitinophagaceae</taxon>
        <taxon>Niastella</taxon>
    </lineage>
</organism>
<evidence type="ECO:0000256" key="1">
    <source>
        <dbReference type="ARBA" id="ARBA00023125"/>
    </source>
</evidence>
<dbReference type="SMART" id="SM00559">
    <property type="entry name" value="Ku78"/>
    <property type="match status" value="1"/>
</dbReference>
<evidence type="ECO:0000313" key="4">
    <source>
        <dbReference type="EMBL" id="THU41088.1"/>
    </source>
</evidence>
<dbReference type="GO" id="GO:0006310">
    <property type="term" value="P:DNA recombination"/>
    <property type="evidence" value="ECO:0007669"/>
    <property type="project" value="UniProtKB-KW"/>
</dbReference>
<dbReference type="InterPro" id="IPR009187">
    <property type="entry name" value="Prok_Ku"/>
</dbReference>
<dbReference type="RefSeq" id="WP_136575578.1">
    <property type="nucleotide sequence ID" value="NZ_STFF01000001.1"/>
</dbReference>
<reference evidence="4 5" key="1">
    <citation type="submission" date="2019-04" db="EMBL/GenBank/DDBJ databases">
        <title>Niastella caeni sp. nov., isolated from activated sludge.</title>
        <authorList>
            <person name="Sheng M."/>
        </authorList>
    </citation>
    <scope>NUCLEOTIDE SEQUENCE [LARGE SCALE GENOMIC DNA]</scope>
    <source>
        <strain evidence="4 5">HX-2-15</strain>
    </source>
</reference>
<dbReference type="NCBIfam" id="TIGR02772">
    <property type="entry name" value="Ku_bact"/>
    <property type="match status" value="1"/>
</dbReference>
<dbReference type="AlphaFoldDB" id="A0A4S8HZ20"/>
<comment type="caution">
    <text evidence="4">The sequence shown here is derived from an EMBL/GenBank/DDBJ whole genome shotgun (WGS) entry which is preliminary data.</text>
</comment>
<evidence type="ECO:0000313" key="5">
    <source>
        <dbReference type="Proteomes" id="UP000306918"/>
    </source>
</evidence>
<evidence type="ECO:0000256" key="2">
    <source>
        <dbReference type="HAMAP-Rule" id="MF_01875"/>
    </source>
</evidence>